<keyword evidence="1" id="KW-0812">Transmembrane</keyword>
<accession>A0ABW3CV16</accession>
<evidence type="ECO:0000256" key="1">
    <source>
        <dbReference type="SAM" id="Phobius"/>
    </source>
</evidence>
<name>A0ABW3CV16_9ACTN</name>
<keyword evidence="1" id="KW-1133">Transmembrane helix</keyword>
<feature type="transmembrane region" description="Helical" evidence="1">
    <location>
        <begin position="178"/>
        <end position="199"/>
    </location>
</feature>
<gene>
    <name evidence="2" type="ORF">ACFQ07_33630</name>
</gene>
<proteinExistence type="predicted"/>
<keyword evidence="1" id="KW-0472">Membrane</keyword>
<feature type="transmembrane region" description="Helical" evidence="1">
    <location>
        <begin position="137"/>
        <end position="158"/>
    </location>
</feature>
<feature type="transmembrane region" description="Helical" evidence="1">
    <location>
        <begin position="32"/>
        <end position="51"/>
    </location>
</feature>
<keyword evidence="3" id="KW-1185">Reference proteome</keyword>
<protein>
    <submittedName>
        <fullName evidence="2">DUF3592 domain-containing protein</fullName>
    </submittedName>
</protein>
<comment type="caution">
    <text evidence="2">The sequence shown here is derived from an EMBL/GenBank/DDBJ whole genome shotgun (WGS) entry which is preliminary data.</text>
</comment>
<evidence type="ECO:0000313" key="2">
    <source>
        <dbReference type="EMBL" id="MFD0857193.1"/>
    </source>
</evidence>
<reference evidence="3" key="1">
    <citation type="journal article" date="2019" name="Int. J. Syst. Evol. Microbiol.">
        <title>The Global Catalogue of Microorganisms (GCM) 10K type strain sequencing project: providing services to taxonomists for standard genome sequencing and annotation.</title>
        <authorList>
            <consortium name="The Broad Institute Genomics Platform"/>
            <consortium name="The Broad Institute Genome Sequencing Center for Infectious Disease"/>
            <person name="Wu L."/>
            <person name="Ma J."/>
        </authorList>
    </citation>
    <scope>NUCLEOTIDE SEQUENCE [LARGE SCALE GENOMIC DNA]</scope>
    <source>
        <strain evidence="3">JCM 31696</strain>
    </source>
</reference>
<dbReference type="Proteomes" id="UP001597083">
    <property type="component" value="Unassembled WGS sequence"/>
</dbReference>
<feature type="transmembrane region" description="Helical" evidence="1">
    <location>
        <begin position="296"/>
        <end position="318"/>
    </location>
</feature>
<organism evidence="2 3">
    <name type="scientific">Actinomadura adrarensis</name>
    <dbReference type="NCBI Taxonomy" id="1819600"/>
    <lineage>
        <taxon>Bacteria</taxon>
        <taxon>Bacillati</taxon>
        <taxon>Actinomycetota</taxon>
        <taxon>Actinomycetes</taxon>
        <taxon>Streptosporangiales</taxon>
        <taxon>Thermomonosporaceae</taxon>
        <taxon>Actinomadura</taxon>
    </lineage>
</organism>
<sequence>MISKIPADVPLGRSGSPLMAADPHHFGPQSTVHAIFGIVALLGALLMFWGLCGALRLRRRGVHVLGTVIDHVAIDRVDANDEGFDRAKVAFTDGQGHRFTVTLKTSNKFVPVGERLPLVHLPDRPYDARPESETSRWVVSIMLAGALLFLALGIALLTGPPPPPPGYRPPEFLSDLPWPLFLSLVPITAGFGILALMFFRFRRLAALQRNGIRTTGTVTRSYTSDDGLEVSFFGYRIEKMVGKVRVISFSDSRNRHIQFTSRRGPRSVGATMPVAYLRDDPTIAEVAPPLRTITSLVFPTLISLVFAALGVGTLASFIGHYG</sequence>
<evidence type="ECO:0000313" key="3">
    <source>
        <dbReference type="Proteomes" id="UP001597083"/>
    </source>
</evidence>
<dbReference type="EMBL" id="JBHTIR010004381">
    <property type="protein sequence ID" value="MFD0857193.1"/>
    <property type="molecule type" value="Genomic_DNA"/>
</dbReference>